<sequence length="40" mass="4533">MQQSKSAANQYEENGIVVDVDPLIIKQNLVSIEQWTSNEL</sequence>
<organism evidence="1 2">
    <name type="scientific">Rotaria magnacalcarata</name>
    <dbReference type="NCBI Taxonomy" id="392030"/>
    <lineage>
        <taxon>Eukaryota</taxon>
        <taxon>Metazoa</taxon>
        <taxon>Spiralia</taxon>
        <taxon>Gnathifera</taxon>
        <taxon>Rotifera</taxon>
        <taxon>Eurotatoria</taxon>
        <taxon>Bdelloidea</taxon>
        <taxon>Philodinida</taxon>
        <taxon>Philodinidae</taxon>
        <taxon>Rotaria</taxon>
    </lineage>
</organism>
<dbReference type="AlphaFoldDB" id="A0A819LRB4"/>
<proteinExistence type="predicted"/>
<keyword evidence="2" id="KW-1185">Reference proteome</keyword>
<protein>
    <submittedName>
        <fullName evidence="1">Uncharacterized protein</fullName>
    </submittedName>
</protein>
<reference evidence="1" key="1">
    <citation type="submission" date="2021-02" db="EMBL/GenBank/DDBJ databases">
        <authorList>
            <person name="Nowell W R."/>
        </authorList>
    </citation>
    <scope>NUCLEOTIDE SEQUENCE</scope>
</reference>
<evidence type="ECO:0000313" key="1">
    <source>
        <dbReference type="EMBL" id="CAF3971229.1"/>
    </source>
</evidence>
<dbReference type="Proteomes" id="UP000663866">
    <property type="component" value="Unassembled WGS sequence"/>
</dbReference>
<feature type="non-terminal residue" evidence="1">
    <location>
        <position position="40"/>
    </location>
</feature>
<comment type="caution">
    <text evidence="1">The sequence shown here is derived from an EMBL/GenBank/DDBJ whole genome shotgun (WGS) entry which is preliminary data.</text>
</comment>
<gene>
    <name evidence="1" type="ORF">OVN521_LOCUS13385</name>
</gene>
<accession>A0A819LRB4</accession>
<name>A0A819LRB4_9BILA</name>
<evidence type="ECO:0000313" key="2">
    <source>
        <dbReference type="Proteomes" id="UP000663866"/>
    </source>
</evidence>
<dbReference type="EMBL" id="CAJOBG010001944">
    <property type="protein sequence ID" value="CAF3971229.1"/>
    <property type="molecule type" value="Genomic_DNA"/>
</dbReference>